<dbReference type="GO" id="GO:0008375">
    <property type="term" value="F:acetylglucosaminyltransferase activity"/>
    <property type="evidence" value="ECO:0000318"/>
    <property type="project" value="GO_Central"/>
</dbReference>
<gene>
    <name evidence="2" type="ORF">MANES_08G088600v8</name>
</gene>
<dbReference type="OrthoDB" id="421979at2759"/>
<reference evidence="3" key="1">
    <citation type="journal article" date="2016" name="Nat. Biotechnol.">
        <title>Sequencing wild and cultivated cassava and related species reveals extensive interspecific hybridization and genetic diversity.</title>
        <authorList>
            <person name="Bredeson J.V."/>
            <person name="Lyons J.B."/>
            <person name="Prochnik S.E."/>
            <person name="Wu G.A."/>
            <person name="Ha C.M."/>
            <person name="Edsinger-Gonzales E."/>
            <person name="Grimwood J."/>
            <person name="Schmutz J."/>
            <person name="Rabbi I.Y."/>
            <person name="Egesi C."/>
            <person name="Nauluvula P."/>
            <person name="Lebot V."/>
            <person name="Ndunguru J."/>
            <person name="Mkamilo G."/>
            <person name="Bart R.S."/>
            <person name="Setter T.L."/>
            <person name="Gleadow R.M."/>
            <person name="Kulakow P."/>
            <person name="Ferguson M.E."/>
            <person name="Rounsley S."/>
            <person name="Rokhsar D.S."/>
        </authorList>
    </citation>
    <scope>NUCLEOTIDE SEQUENCE [LARGE SCALE GENOMIC DNA]</scope>
    <source>
        <strain evidence="3">cv. AM560-2</strain>
    </source>
</reference>
<accession>A0A2C9VEN1</accession>
<dbReference type="Proteomes" id="UP000091857">
    <property type="component" value="Chromosome 8"/>
</dbReference>
<dbReference type="Gene3D" id="3.90.550.50">
    <property type="match status" value="1"/>
</dbReference>
<organism evidence="2 3">
    <name type="scientific">Manihot esculenta</name>
    <name type="common">Cassava</name>
    <name type="synonym">Jatropha manihot</name>
    <dbReference type="NCBI Taxonomy" id="3983"/>
    <lineage>
        <taxon>Eukaryota</taxon>
        <taxon>Viridiplantae</taxon>
        <taxon>Streptophyta</taxon>
        <taxon>Embryophyta</taxon>
        <taxon>Tracheophyta</taxon>
        <taxon>Spermatophyta</taxon>
        <taxon>Magnoliopsida</taxon>
        <taxon>eudicotyledons</taxon>
        <taxon>Gunneridae</taxon>
        <taxon>Pentapetalae</taxon>
        <taxon>rosids</taxon>
        <taxon>fabids</taxon>
        <taxon>Malpighiales</taxon>
        <taxon>Euphorbiaceae</taxon>
        <taxon>Crotonoideae</taxon>
        <taxon>Manihoteae</taxon>
        <taxon>Manihot</taxon>
    </lineage>
</organism>
<dbReference type="AlphaFoldDB" id="A0A2C9VEN1"/>
<dbReference type="InterPro" id="IPR006740">
    <property type="entry name" value="DUF604"/>
</dbReference>
<protein>
    <submittedName>
        <fullName evidence="2">Uncharacterized protein</fullName>
    </submittedName>
</protein>
<comment type="caution">
    <text evidence="2">The sequence shown here is derived from an EMBL/GenBank/DDBJ whole genome shotgun (WGS) entry which is preliminary data.</text>
</comment>
<feature type="transmembrane region" description="Helical" evidence="1">
    <location>
        <begin position="31"/>
        <end position="53"/>
    </location>
</feature>
<dbReference type="OMA" id="EQPVGPW"/>
<dbReference type="Pfam" id="PF04646">
    <property type="entry name" value="DUF604"/>
    <property type="match status" value="1"/>
</dbReference>
<dbReference type="STRING" id="3983.A0A2C9VEN1"/>
<evidence type="ECO:0000313" key="2">
    <source>
        <dbReference type="EMBL" id="OAY43674.1"/>
    </source>
</evidence>
<sequence length="505" mass="57989">MSSPRKTMHDPFKFWKFLVFPTVKAADIFSLFVKATLLVGTVVSISLLFYSAFSNQSQWFSCPQCDRVLLYGHRKLFKSNNASGDNYQETNVSHILFGIGGSAKTWNQRRHYCELWWRPEITRGYVWLDEKPPETEEWPKTSPPYKVSEDTSMFKYNCSYGSRSALHIARIVKESFELGFDNVRWFVMGDDDTVFFVENLVMILAKYDHNQMYYIGGNSESVEQDVIHSYTMAYGGGGFAISYPLAKELVRVLDGCVDRYSFFYGSDQRVQACMSEIGVSLTKELGFHQVDIRGNPYGLLASHPLAPLVSLHHLDYVQSIFPDMTQIDSLNKLIKPYGMDPGRTLQHSFCYDWNRSRSVSVSWGYTIQLYPYLATAKQLETAFQTFQTWRSWSNGPFTFNTQPMSHDPCERPVVYFLDRVESVGQGQTLTTYRRHVEKGNEGCDRPDYASIQAVQFVNVTSSTLKPDIWNMAPRRQCCEIINSKMEEVVGVKIRGCHQFESVTPP</sequence>
<evidence type="ECO:0000313" key="3">
    <source>
        <dbReference type="Proteomes" id="UP000091857"/>
    </source>
</evidence>
<proteinExistence type="predicted"/>
<keyword evidence="1" id="KW-1133">Transmembrane helix</keyword>
<evidence type="ECO:0000256" key="1">
    <source>
        <dbReference type="SAM" id="Phobius"/>
    </source>
</evidence>
<dbReference type="EMBL" id="CM004394">
    <property type="protein sequence ID" value="OAY43674.1"/>
    <property type="molecule type" value="Genomic_DNA"/>
</dbReference>
<keyword evidence="1" id="KW-0472">Membrane</keyword>
<dbReference type="PANTHER" id="PTHR10811">
    <property type="entry name" value="FRINGE-RELATED"/>
    <property type="match status" value="1"/>
</dbReference>
<dbReference type="FunFam" id="3.90.550.50:FF:000006">
    <property type="entry name" value="Fringe-related protein-like"/>
    <property type="match status" value="1"/>
</dbReference>
<keyword evidence="1" id="KW-0812">Transmembrane</keyword>
<keyword evidence="3" id="KW-1185">Reference proteome</keyword>
<dbReference type="Gramene" id="Manes.08G088600.1.v8.1">
    <property type="protein sequence ID" value="Manes.08G088600.1.v8.1.CDS"/>
    <property type="gene ID" value="Manes.08G088600.v8.1"/>
</dbReference>
<name>A0A2C9VEN1_MANES</name>